<comment type="caution">
    <text evidence="1">The sequence shown here is derived from an EMBL/GenBank/DDBJ whole genome shotgun (WGS) entry which is preliminary data.</text>
</comment>
<gene>
    <name evidence="1" type="ORF">G3M99_05560</name>
</gene>
<dbReference type="Proteomes" id="UP000481872">
    <property type="component" value="Unassembled WGS sequence"/>
</dbReference>
<dbReference type="InterPro" id="IPR009097">
    <property type="entry name" value="Cyclic_Pdiesterase"/>
</dbReference>
<evidence type="ECO:0000313" key="2">
    <source>
        <dbReference type="Proteomes" id="UP000481872"/>
    </source>
</evidence>
<evidence type="ECO:0000313" key="1">
    <source>
        <dbReference type="EMBL" id="NEU04339.1"/>
    </source>
</evidence>
<protein>
    <recommendedName>
        <fullName evidence="3">2'-5' RNA ligase family protein</fullName>
    </recommendedName>
</protein>
<proteinExistence type="predicted"/>
<keyword evidence="2" id="KW-1185">Reference proteome</keyword>
<sequence length="180" mass="20746">MKYYLVAVFDENSSSSLTKIQKSISKKYKLYKNTPVLHIPLGVVNSNDFEKLDEALHKVLAPYKNFKIMIDNKIVFNDSFNTLGFKVEDKGYINKILRSVSNTFPIYNVNIKMPNNGNLNIPIANANHNTRKSAGNGTLYINPQCEKDSYLYTAKVCKFELWKQPTSNREMIKSYPLKEY</sequence>
<evidence type="ECO:0008006" key="3">
    <source>
        <dbReference type="Google" id="ProtNLM"/>
    </source>
</evidence>
<dbReference type="SUPFAM" id="SSF55144">
    <property type="entry name" value="LigT-like"/>
    <property type="match status" value="1"/>
</dbReference>
<dbReference type="Gene3D" id="3.90.1140.10">
    <property type="entry name" value="Cyclic phosphodiesterase"/>
    <property type="match status" value="1"/>
</dbReference>
<dbReference type="AlphaFoldDB" id="A0A6M0H155"/>
<dbReference type="RefSeq" id="WP_061996949.1">
    <property type="nucleotide sequence ID" value="NZ_JAAGPU010000007.1"/>
</dbReference>
<reference evidence="1 2" key="1">
    <citation type="submission" date="2020-02" db="EMBL/GenBank/DDBJ databases">
        <title>Genome assembly of a novel Clostridium senegalense strain.</title>
        <authorList>
            <person name="Gupta T.B."/>
            <person name="Jauregui R."/>
            <person name="Maclean P."/>
            <person name="Nawarathana A."/>
            <person name="Brightwell G."/>
        </authorList>
    </citation>
    <scope>NUCLEOTIDE SEQUENCE [LARGE SCALE GENOMIC DNA]</scope>
    <source>
        <strain evidence="1 2">AGRFS4</strain>
    </source>
</reference>
<dbReference type="EMBL" id="JAAGPU010000007">
    <property type="protein sequence ID" value="NEU04339.1"/>
    <property type="molecule type" value="Genomic_DNA"/>
</dbReference>
<organism evidence="1 2">
    <name type="scientific">Clostridium senegalense</name>
    <dbReference type="NCBI Taxonomy" id="1465809"/>
    <lineage>
        <taxon>Bacteria</taxon>
        <taxon>Bacillati</taxon>
        <taxon>Bacillota</taxon>
        <taxon>Clostridia</taxon>
        <taxon>Eubacteriales</taxon>
        <taxon>Clostridiaceae</taxon>
        <taxon>Clostridium</taxon>
    </lineage>
</organism>
<name>A0A6M0H155_9CLOT</name>
<accession>A0A6M0H155</accession>